<name>A0A8H3IZU1_9LECA</name>
<evidence type="ECO:0000313" key="4">
    <source>
        <dbReference type="Proteomes" id="UP000664521"/>
    </source>
</evidence>
<feature type="compositionally biased region" description="Pro residues" evidence="1">
    <location>
        <begin position="817"/>
        <end position="827"/>
    </location>
</feature>
<dbReference type="Pfam" id="PF26013">
    <property type="entry name" value="DUF8004"/>
    <property type="match status" value="1"/>
</dbReference>
<feature type="compositionally biased region" description="Polar residues" evidence="1">
    <location>
        <begin position="43"/>
        <end position="57"/>
    </location>
</feature>
<dbReference type="OrthoDB" id="5300331at2759"/>
<evidence type="ECO:0000313" key="3">
    <source>
        <dbReference type="EMBL" id="CAF9937610.1"/>
    </source>
</evidence>
<dbReference type="Proteomes" id="UP000664521">
    <property type="component" value="Unassembled WGS sequence"/>
</dbReference>
<keyword evidence="4" id="KW-1185">Reference proteome</keyword>
<feature type="compositionally biased region" description="Low complexity" evidence="1">
    <location>
        <begin position="11"/>
        <end position="30"/>
    </location>
</feature>
<dbReference type="PANTHER" id="PTHR39601">
    <property type="entry name" value="CHORIOGENIN HMINOR"/>
    <property type="match status" value="1"/>
</dbReference>
<accession>A0A8H3IZU1</accession>
<sequence>MANSTNKPSKRISSLFSIGSSSSEKSGASSDITASLHPDRTSHNSSPANLPQLSTDLRVSASIPDLRNEHTPTKSTSPGRLTPTFRPTTPIEPGNLFPQMDSMRDSSQRSRSPGSRSNSRPASRPGSRASSRPSSPTKFFRPSTPTQETKLSKRRSWRPGKTRPESHDGAGEMLHAWLLEPGGQESNKYDLAPLANFQRVPELWDDSGDTFVYLHNREHSSEPSFRVNSAIFSASRKLSSLAHGKVQRKPTRMSERPGQATFEERMQQMTLSPIAQSPMETRDGSSRASSSQHSREITDSFFELPNMDIHLCLPQPLHADLSDPARQLPTNDVETLLAVRNVFAFLTGKPLVATARYSSIFSIFLRIADIMQRYDFSNLDGSTLGEEAETNFKHFIEDFKLGDIRSSREKTIEAVVLGERMRSWELYNEGFVHLVGKYDEVVGLKSPKFHLIADITSKRMERATLDLAARMNAVRTRLETFEFPSLFAGVAKSTTSTESKVIRFKAWKDSFISMRRHVIGLYKKRYGAWPPSARSKKNDFEESGLNRILLGELYQDFADLYDVLVDRSALTTRSVEVPSHDTLESTDPEEPTPRALRRVMSEYDRSVPPVQPPIPFDTPLLPSLATTRRDFSSLDPGKQRKERMKRLRDDEINQALMQSYNRKSIKATPFLQAFMDFERRSAHGKTIDEICDLRNGQWIFLYSVIQSLPLVVIDAPGVRWTKGVEYFLCEVPKGAAPWIQEGHNHGKSWYSIAGGGGVISLPADIVEHGVEGVYRRSHCWKVAQEWAGDAPLDDAFGGSPIQQDNESNQYEERGDLEPPPPLLPGSGPPSRSSSPGSRSNRDSMHSGLEALPLPAGVVPVQARPMSQHDPLKSFDQILGIPEKKTRKK</sequence>
<feature type="compositionally biased region" description="Basic residues" evidence="1">
    <location>
        <begin position="152"/>
        <end position="161"/>
    </location>
</feature>
<dbReference type="PANTHER" id="PTHR39601:SF2">
    <property type="entry name" value="CHORIOGENIN HMINOR"/>
    <property type="match status" value="1"/>
</dbReference>
<dbReference type="InterPro" id="IPR058317">
    <property type="entry name" value="DUF8004"/>
</dbReference>
<protein>
    <recommendedName>
        <fullName evidence="2">DUF8004 domain-containing protein</fullName>
    </recommendedName>
</protein>
<dbReference type="AlphaFoldDB" id="A0A8H3IZU1"/>
<feature type="region of interest" description="Disordered" evidence="1">
    <location>
        <begin position="271"/>
        <end position="295"/>
    </location>
</feature>
<dbReference type="EMBL" id="CAJPDS010000103">
    <property type="protein sequence ID" value="CAF9937610.1"/>
    <property type="molecule type" value="Genomic_DNA"/>
</dbReference>
<evidence type="ECO:0000256" key="1">
    <source>
        <dbReference type="SAM" id="MobiDB-lite"/>
    </source>
</evidence>
<feature type="region of interest" description="Disordered" evidence="1">
    <location>
        <begin position="792"/>
        <end position="888"/>
    </location>
</feature>
<feature type="compositionally biased region" description="Low complexity" evidence="1">
    <location>
        <begin position="828"/>
        <end position="838"/>
    </location>
</feature>
<feature type="compositionally biased region" description="Low complexity" evidence="1">
    <location>
        <begin position="109"/>
        <end position="136"/>
    </location>
</feature>
<gene>
    <name evidence="3" type="ORF">HETSPECPRED_000589</name>
</gene>
<evidence type="ECO:0000259" key="2">
    <source>
        <dbReference type="Pfam" id="PF26013"/>
    </source>
</evidence>
<feature type="region of interest" description="Disordered" evidence="1">
    <location>
        <begin position="1"/>
        <end position="169"/>
    </location>
</feature>
<comment type="caution">
    <text evidence="3">The sequence shown here is derived from an EMBL/GenBank/DDBJ whole genome shotgun (WGS) entry which is preliminary data.</text>
</comment>
<reference evidence="3" key="1">
    <citation type="submission" date="2021-03" db="EMBL/GenBank/DDBJ databases">
        <authorList>
            <person name="Tagirdzhanova G."/>
        </authorList>
    </citation>
    <scope>NUCLEOTIDE SEQUENCE</scope>
</reference>
<organism evidence="3 4">
    <name type="scientific">Heterodermia speciosa</name>
    <dbReference type="NCBI Taxonomy" id="116794"/>
    <lineage>
        <taxon>Eukaryota</taxon>
        <taxon>Fungi</taxon>
        <taxon>Dikarya</taxon>
        <taxon>Ascomycota</taxon>
        <taxon>Pezizomycotina</taxon>
        <taxon>Lecanoromycetes</taxon>
        <taxon>OSLEUM clade</taxon>
        <taxon>Lecanoromycetidae</taxon>
        <taxon>Caliciales</taxon>
        <taxon>Physciaceae</taxon>
        <taxon>Heterodermia</taxon>
    </lineage>
</organism>
<feature type="domain" description="DUF8004" evidence="2">
    <location>
        <begin position="390"/>
        <end position="483"/>
    </location>
</feature>
<proteinExistence type="predicted"/>